<protein>
    <submittedName>
        <fullName evidence="1">Uncharacterized protein</fullName>
    </submittedName>
</protein>
<dbReference type="EMBL" id="CP006608">
    <property type="protein sequence ID" value="AGR59612.1"/>
    <property type="molecule type" value="Genomic_DNA"/>
</dbReference>
<proteinExistence type="predicted"/>
<reference evidence="1 2" key="1">
    <citation type="submission" date="2013-07" db="EMBL/GenBank/DDBJ databases">
        <title>Genome sequence of Salmonella bongori N268-08 - a rare clinical isolate.</title>
        <authorList>
            <person name="Marti R."/>
            <person name="Hagens S."/>
            <person name="Loessner M.J."/>
            <person name="Klumpp J."/>
        </authorList>
    </citation>
    <scope>NUCLEOTIDE SEQUENCE [LARGE SCALE GENOMIC DNA]</scope>
    <source>
        <strain evidence="1 2">N268-08</strain>
    </source>
</reference>
<name>S5NH95_SALBN</name>
<sequence>MIPVKVTNKNALKLTGMKCGIKHLMLCPFAAIKKPYSWLCGMLQV</sequence>
<dbReference type="HOGENOM" id="CLU_3204940_0_0_6"/>
<evidence type="ECO:0000313" key="1">
    <source>
        <dbReference type="EMBL" id="AGR59612.1"/>
    </source>
</evidence>
<dbReference type="AlphaFoldDB" id="S5NH95"/>
<dbReference type="KEGG" id="sbz:A464_2427"/>
<organism evidence="1 2">
    <name type="scientific">Salmonella bongori N268-08</name>
    <dbReference type="NCBI Taxonomy" id="1197719"/>
    <lineage>
        <taxon>Bacteria</taxon>
        <taxon>Pseudomonadati</taxon>
        <taxon>Pseudomonadota</taxon>
        <taxon>Gammaproteobacteria</taxon>
        <taxon>Enterobacterales</taxon>
        <taxon>Enterobacteriaceae</taxon>
        <taxon>Salmonella</taxon>
    </lineage>
</organism>
<gene>
    <name evidence="1" type="ORF">A464_2427</name>
</gene>
<accession>S5NH95</accession>
<dbReference type="PATRIC" id="fig|1197719.3.peg.2419"/>
<evidence type="ECO:0000313" key="2">
    <source>
        <dbReference type="Proteomes" id="UP000015042"/>
    </source>
</evidence>
<dbReference type="Proteomes" id="UP000015042">
    <property type="component" value="Chromosome"/>
</dbReference>